<evidence type="ECO:0000313" key="1">
    <source>
        <dbReference type="EMBL" id="GMS82918.1"/>
    </source>
</evidence>
<comment type="caution">
    <text evidence="1">The sequence shown here is derived from an EMBL/GenBank/DDBJ whole genome shotgun (WGS) entry which is preliminary data.</text>
</comment>
<proteinExistence type="predicted"/>
<gene>
    <name evidence="1" type="ORF">PENTCL1PPCAC_5093</name>
</gene>
<feature type="non-terminal residue" evidence="1">
    <location>
        <position position="1"/>
    </location>
</feature>
<protein>
    <submittedName>
        <fullName evidence="1">Uncharacterized protein</fullName>
    </submittedName>
</protein>
<reference evidence="1" key="1">
    <citation type="submission" date="2023-10" db="EMBL/GenBank/DDBJ databases">
        <title>Genome assembly of Pristionchus species.</title>
        <authorList>
            <person name="Yoshida K."/>
            <person name="Sommer R.J."/>
        </authorList>
    </citation>
    <scope>NUCLEOTIDE SEQUENCE</scope>
    <source>
        <strain evidence="1">RS0144</strain>
    </source>
</reference>
<dbReference type="Proteomes" id="UP001432027">
    <property type="component" value="Unassembled WGS sequence"/>
</dbReference>
<dbReference type="AlphaFoldDB" id="A0AAV5SQM3"/>
<sequence length="78" mass="8842">AASIIGPYEQKPLPSPAWPALIGYETDCRDLLNKRRERIRRAEACEADNLEQNTYIKSMSAPSQLSPDFVLNEYSLND</sequence>
<accession>A0AAV5SQM3</accession>
<evidence type="ECO:0000313" key="2">
    <source>
        <dbReference type="Proteomes" id="UP001432027"/>
    </source>
</evidence>
<keyword evidence="2" id="KW-1185">Reference proteome</keyword>
<name>A0AAV5SQM3_9BILA</name>
<organism evidence="1 2">
    <name type="scientific">Pristionchus entomophagus</name>
    <dbReference type="NCBI Taxonomy" id="358040"/>
    <lineage>
        <taxon>Eukaryota</taxon>
        <taxon>Metazoa</taxon>
        <taxon>Ecdysozoa</taxon>
        <taxon>Nematoda</taxon>
        <taxon>Chromadorea</taxon>
        <taxon>Rhabditida</taxon>
        <taxon>Rhabditina</taxon>
        <taxon>Diplogasteromorpha</taxon>
        <taxon>Diplogasteroidea</taxon>
        <taxon>Neodiplogasteridae</taxon>
        <taxon>Pristionchus</taxon>
    </lineage>
</organism>
<dbReference type="EMBL" id="BTSX01000002">
    <property type="protein sequence ID" value="GMS82918.1"/>
    <property type="molecule type" value="Genomic_DNA"/>
</dbReference>